<evidence type="ECO:0000313" key="2">
    <source>
        <dbReference type="EMBL" id="SHE47327.1"/>
    </source>
</evidence>
<dbReference type="GO" id="GO:0004622">
    <property type="term" value="F:phosphatidylcholine lysophospholipase activity"/>
    <property type="evidence" value="ECO:0007669"/>
    <property type="project" value="TreeGrafter"/>
</dbReference>
<dbReference type="AlphaFoldDB" id="A0A1M4TSN8"/>
<accession>A0A1M4TSN8</accession>
<dbReference type="RefSeq" id="WP_073151659.1">
    <property type="nucleotide sequence ID" value="NZ_FQVL01000001.1"/>
</dbReference>
<gene>
    <name evidence="2" type="ORF">SAMN05444392_101615</name>
</gene>
<dbReference type="OrthoDB" id="252349at2"/>
<dbReference type="PANTHER" id="PTHR30383:SF27">
    <property type="entry name" value="SPORE GERMINATION LIPASE LIPC"/>
    <property type="match status" value="1"/>
</dbReference>
<dbReference type="EMBL" id="FQVL01000001">
    <property type="protein sequence ID" value="SHE47327.1"/>
    <property type="molecule type" value="Genomic_DNA"/>
</dbReference>
<sequence>MKRNKHHFNVWILILSTATCIILIIGWALALSDILHTPTRQSIIHSPTVQPNKTQKNLLLGLGDSLTRGEGDEKGQGYFGIVKKNLEKEKMPSFSASNMAISGQKSSELIGQIQRKNIQKIISEARWITLTIGGNDLKESIGTNDKIDVKQADQARKQYITNLKLVLNTIKKLNPDVKLFIFSLYNPYGDLNDQIQSNELIHQWNEAIRQTTVSFPFVVMVPTFDLFQLAPKKYLYTDHFHPNHAGYQRMATRLMQVLSDTTLHKELSA</sequence>
<dbReference type="Pfam" id="PF13472">
    <property type="entry name" value="Lipase_GDSL_2"/>
    <property type="match status" value="1"/>
</dbReference>
<organism evidence="2 3">
    <name type="scientific">Seinonella peptonophila</name>
    <dbReference type="NCBI Taxonomy" id="112248"/>
    <lineage>
        <taxon>Bacteria</taxon>
        <taxon>Bacillati</taxon>
        <taxon>Bacillota</taxon>
        <taxon>Bacilli</taxon>
        <taxon>Bacillales</taxon>
        <taxon>Thermoactinomycetaceae</taxon>
        <taxon>Seinonella</taxon>
    </lineage>
</organism>
<dbReference type="Proteomes" id="UP000184476">
    <property type="component" value="Unassembled WGS sequence"/>
</dbReference>
<keyword evidence="3" id="KW-1185">Reference proteome</keyword>
<proteinExistence type="predicted"/>
<protein>
    <submittedName>
        <fullName evidence="2">Lysophospholipase L1</fullName>
    </submittedName>
</protein>
<evidence type="ECO:0000259" key="1">
    <source>
        <dbReference type="Pfam" id="PF13472"/>
    </source>
</evidence>
<name>A0A1M4TSN8_9BACL</name>
<feature type="domain" description="SGNH hydrolase-type esterase" evidence="1">
    <location>
        <begin position="62"/>
        <end position="249"/>
    </location>
</feature>
<dbReference type="InterPro" id="IPR013830">
    <property type="entry name" value="SGNH_hydro"/>
</dbReference>
<reference evidence="2 3" key="1">
    <citation type="submission" date="2016-11" db="EMBL/GenBank/DDBJ databases">
        <authorList>
            <person name="Jaros S."/>
            <person name="Januszkiewicz K."/>
            <person name="Wedrychowicz H."/>
        </authorList>
    </citation>
    <scope>NUCLEOTIDE SEQUENCE [LARGE SCALE GENOMIC DNA]</scope>
    <source>
        <strain evidence="2 3">DSM 44666</strain>
    </source>
</reference>
<dbReference type="InterPro" id="IPR051532">
    <property type="entry name" value="Ester_Hydrolysis_Enzymes"/>
</dbReference>
<dbReference type="Gene3D" id="3.40.50.1110">
    <property type="entry name" value="SGNH hydrolase"/>
    <property type="match status" value="1"/>
</dbReference>
<dbReference type="STRING" id="112248.SAMN05444392_101615"/>
<evidence type="ECO:0000313" key="3">
    <source>
        <dbReference type="Proteomes" id="UP000184476"/>
    </source>
</evidence>
<dbReference type="SUPFAM" id="SSF52266">
    <property type="entry name" value="SGNH hydrolase"/>
    <property type="match status" value="1"/>
</dbReference>
<dbReference type="InterPro" id="IPR036514">
    <property type="entry name" value="SGNH_hydro_sf"/>
</dbReference>
<dbReference type="PANTHER" id="PTHR30383">
    <property type="entry name" value="THIOESTERASE 1/PROTEASE 1/LYSOPHOSPHOLIPASE L1"/>
    <property type="match status" value="1"/>
</dbReference>